<dbReference type="Proteomes" id="UP000270094">
    <property type="component" value="Unassembled WGS sequence"/>
</dbReference>
<dbReference type="Gene3D" id="1.10.510.10">
    <property type="entry name" value="Transferase(Phosphotransferase) domain 1"/>
    <property type="match status" value="1"/>
</dbReference>
<evidence type="ECO:0008006" key="3">
    <source>
        <dbReference type="Google" id="ProtNLM"/>
    </source>
</evidence>
<name>A0A3P7JB24_STRVU</name>
<proteinExistence type="predicted"/>
<dbReference type="EMBL" id="UYYB01095013">
    <property type="protein sequence ID" value="VDM75184.1"/>
    <property type="molecule type" value="Genomic_DNA"/>
</dbReference>
<evidence type="ECO:0000313" key="1">
    <source>
        <dbReference type="EMBL" id="VDM75184.1"/>
    </source>
</evidence>
<sequence length="87" mass="10444">MRRMKFANLFSLKYAVQKRTQFKIFQVCYGFESDPIEQICDRLDRQEFVEILKKMLVLNQDFRLTPLEGLEHKFVTMAHLHAYANTN</sequence>
<keyword evidence="2" id="KW-1185">Reference proteome</keyword>
<organism evidence="1 2">
    <name type="scientific">Strongylus vulgaris</name>
    <name type="common">Blood worm</name>
    <dbReference type="NCBI Taxonomy" id="40348"/>
    <lineage>
        <taxon>Eukaryota</taxon>
        <taxon>Metazoa</taxon>
        <taxon>Ecdysozoa</taxon>
        <taxon>Nematoda</taxon>
        <taxon>Chromadorea</taxon>
        <taxon>Rhabditida</taxon>
        <taxon>Rhabditina</taxon>
        <taxon>Rhabditomorpha</taxon>
        <taxon>Strongyloidea</taxon>
        <taxon>Strongylidae</taxon>
        <taxon>Strongylus</taxon>
    </lineage>
</organism>
<dbReference type="AlphaFoldDB" id="A0A3P7JB24"/>
<reference evidence="1 2" key="1">
    <citation type="submission" date="2018-11" db="EMBL/GenBank/DDBJ databases">
        <authorList>
            <consortium name="Pathogen Informatics"/>
        </authorList>
    </citation>
    <scope>NUCLEOTIDE SEQUENCE [LARGE SCALE GENOMIC DNA]</scope>
</reference>
<accession>A0A3P7JB24</accession>
<protein>
    <recommendedName>
        <fullName evidence="3">Protein kinase domain-containing protein</fullName>
    </recommendedName>
</protein>
<gene>
    <name evidence="1" type="ORF">SVUK_LOCUS10182</name>
</gene>
<dbReference type="OrthoDB" id="10030361at2759"/>
<evidence type="ECO:0000313" key="2">
    <source>
        <dbReference type="Proteomes" id="UP000270094"/>
    </source>
</evidence>